<feature type="domain" description="FAD-binding FR-type" evidence="11">
    <location>
        <begin position="1"/>
        <end position="97"/>
    </location>
</feature>
<proteinExistence type="inferred from homology"/>
<dbReference type="InterPro" id="IPR039261">
    <property type="entry name" value="FNR_nucleotide-bd"/>
</dbReference>
<evidence type="ECO:0000256" key="3">
    <source>
        <dbReference type="ARBA" id="ARBA00022630"/>
    </source>
</evidence>
<evidence type="ECO:0000256" key="9">
    <source>
        <dbReference type="ARBA" id="ARBA00023014"/>
    </source>
</evidence>
<dbReference type="InterPro" id="IPR019480">
    <property type="entry name" value="Dihydroorotate_DH_Fe-S-bd"/>
</dbReference>
<evidence type="ECO:0000256" key="4">
    <source>
        <dbReference type="ARBA" id="ARBA00022714"/>
    </source>
</evidence>
<organism evidence="12">
    <name type="scientific">marine sediment metagenome</name>
    <dbReference type="NCBI Taxonomy" id="412755"/>
    <lineage>
        <taxon>unclassified sequences</taxon>
        <taxon>metagenomes</taxon>
        <taxon>ecological metagenomes</taxon>
    </lineage>
</organism>
<dbReference type="InterPro" id="IPR017938">
    <property type="entry name" value="Riboflavin_synthase-like_b-brl"/>
</dbReference>
<dbReference type="EMBL" id="BART01016680">
    <property type="protein sequence ID" value="GAG84846.1"/>
    <property type="molecule type" value="Genomic_DNA"/>
</dbReference>
<evidence type="ECO:0000256" key="5">
    <source>
        <dbReference type="ARBA" id="ARBA00022723"/>
    </source>
</evidence>
<dbReference type="GO" id="GO:0050660">
    <property type="term" value="F:flavin adenine dinucleotide binding"/>
    <property type="evidence" value="ECO:0007669"/>
    <property type="project" value="InterPro"/>
</dbReference>
<dbReference type="InterPro" id="IPR050353">
    <property type="entry name" value="PyrK_electron_transfer"/>
</dbReference>
<dbReference type="GO" id="GO:0016491">
    <property type="term" value="F:oxidoreductase activity"/>
    <property type="evidence" value="ECO:0007669"/>
    <property type="project" value="InterPro"/>
</dbReference>
<dbReference type="Gene3D" id="2.10.240.10">
    <property type="entry name" value="Dihydroorotate dehydrogenase, electron transfer subunit"/>
    <property type="match status" value="1"/>
</dbReference>
<keyword evidence="5" id="KW-0479">Metal-binding</keyword>
<dbReference type="PANTHER" id="PTHR43513:SF3">
    <property type="entry name" value="DIHYDROOROTATE DEHYDROGENASE B (NAD(+)), ELECTRON TRANSFER SUBUNIT-RELATED"/>
    <property type="match status" value="1"/>
</dbReference>
<dbReference type="InterPro" id="IPR037117">
    <property type="entry name" value="Dihydroorotate_DH_ele_sf"/>
</dbReference>
<dbReference type="GO" id="GO:0051537">
    <property type="term" value="F:2 iron, 2 sulfur cluster binding"/>
    <property type="evidence" value="ECO:0007669"/>
    <property type="project" value="UniProtKB-KW"/>
</dbReference>
<evidence type="ECO:0000256" key="1">
    <source>
        <dbReference type="ARBA" id="ARBA00006422"/>
    </source>
</evidence>
<sequence>EILSNEKYSDNLYRMEIFSPYICNNAAAGQFINVKCSPESVLDPLLRRPFGIFNIEKKFNVFSILYWVKGRGTKFLSELKRGDILDFAGPMGNEIDLNGDENNILLIGGGIGIAPLYLIAKLAGGMKKNVFFAAGFKDNSYLRWEKDLIELKINHAVLTEDGSWGEKGLVSDYVWNNIRSFKNFDIYCCGPRDMLKTLQNIYKDRNNKVTALLDERMACGVGVCSGCVVKLRKGKRGFSYKKVCKDGPAFNLGEVIFD</sequence>
<dbReference type="GO" id="GO:0046872">
    <property type="term" value="F:metal ion binding"/>
    <property type="evidence" value="ECO:0007669"/>
    <property type="project" value="UniProtKB-KW"/>
</dbReference>
<reference evidence="12" key="1">
    <citation type="journal article" date="2014" name="Front. Microbiol.">
        <title>High frequency of phylogenetically diverse reductive dehalogenase-homologous genes in deep subseafloor sedimentary metagenomes.</title>
        <authorList>
            <person name="Kawai M."/>
            <person name="Futagami T."/>
            <person name="Toyoda A."/>
            <person name="Takaki Y."/>
            <person name="Nishi S."/>
            <person name="Hori S."/>
            <person name="Arai W."/>
            <person name="Tsubouchi T."/>
            <person name="Morono Y."/>
            <person name="Uchiyama I."/>
            <person name="Ito T."/>
            <person name="Fujiyama A."/>
            <person name="Inagaki F."/>
            <person name="Takami H."/>
        </authorList>
    </citation>
    <scope>NUCLEOTIDE SEQUENCE</scope>
    <source>
        <strain evidence="12">Expedition CK06-06</strain>
    </source>
</reference>
<evidence type="ECO:0000313" key="12">
    <source>
        <dbReference type="EMBL" id="GAG84846.1"/>
    </source>
</evidence>
<gene>
    <name evidence="12" type="ORF">S01H4_32011</name>
</gene>
<evidence type="ECO:0000259" key="11">
    <source>
        <dbReference type="PROSITE" id="PS51384"/>
    </source>
</evidence>
<dbReference type="SUPFAM" id="SSF52343">
    <property type="entry name" value="Ferredoxin reductase-like, C-terminal NADP-linked domain"/>
    <property type="match status" value="1"/>
</dbReference>
<keyword evidence="3" id="KW-0285">Flavoprotein</keyword>
<comment type="similarity">
    <text evidence="1">Belongs to the PyrK family.</text>
</comment>
<dbReference type="PROSITE" id="PS51384">
    <property type="entry name" value="FAD_FR"/>
    <property type="match status" value="1"/>
</dbReference>
<keyword evidence="9" id="KW-0411">Iron-sulfur</keyword>
<dbReference type="InterPro" id="IPR017927">
    <property type="entry name" value="FAD-bd_FR_type"/>
</dbReference>
<keyword evidence="4" id="KW-0001">2Fe-2S</keyword>
<keyword evidence="6" id="KW-0274">FAD</keyword>
<dbReference type="SUPFAM" id="SSF63380">
    <property type="entry name" value="Riboflavin synthase domain-like"/>
    <property type="match status" value="1"/>
</dbReference>
<dbReference type="AlphaFoldDB" id="X1CKV3"/>
<evidence type="ECO:0000256" key="6">
    <source>
        <dbReference type="ARBA" id="ARBA00022827"/>
    </source>
</evidence>
<dbReference type="InterPro" id="IPR012165">
    <property type="entry name" value="Cyt_c3_hydrogenase_gsu"/>
</dbReference>
<dbReference type="GO" id="GO:0006221">
    <property type="term" value="P:pyrimidine nucleotide biosynthetic process"/>
    <property type="evidence" value="ECO:0007669"/>
    <property type="project" value="InterPro"/>
</dbReference>
<dbReference type="PIRSF" id="PIRSF006816">
    <property type="entry name" value="Cyc3_hyd_g"/>
    <property type="match status" value="1"/>
</dbReference>
<evidence type="ECO:0000256" key="2">
    <source>
        <dbReference type="ARBA" id="ARBA00022448"/>
    </source>
</evidence>
<dbReference type="Gene3D" id="2.40.30.10">
    <property type="entry name" value="Translation factors"/>
    <property type="match status" value="1"/>
</dbReference>
<protein>
    <recommendedName>
        <fullName evidence="11">FAD-binding FR-type domain-containing protein</fullName>
    </recommendedName>
</protein>
<dbReference type="Pfam" id="PF10418">
    <property type="entry name" value="DHODB_Fe-S_bind"/>
    <property type="match status" value="1"/>
</dbReference>
<dbReference type="PANTHER" id="PTHR43513">
    <property type="entry name" value="DIHYDROOROTATE DEHYDROGENASE B (NAD(+)), ELECTRON TRANSFER SUBUNIT"/>
    <property type="match status" value="1"/>
</dbReference>
<keyword evidence="2" id="KW-0813">Transport</keyword>
<evidence type="ECO:0000256" key="8">
    <source>
        <dbReference type="ARBA" id="ARBA00023004"/>
    </source>
</evidence>
<dbReference type="Pfam" id="PF00175">
    <property type="entry name" value="NAD_binding_1"/>
    <property type="match status" value="1"/>
</dbReference>
<dbReference type="Gene3D" id="3.40.50.80">
    <property type="entry name" value="Nucleotide-binding domain of ferredoxin-NADP reductase (FNR) module"/>
    <property type="match status" value="1"/>
</dbReference>
<keyword evidence="8" id="KW-0408">Iron</keyword>
<comment type="caution">
    <text evidence="12">The sequence shown here is derived from an EMBL/GenBank/DDBJ whole genome shotgun (WGS) entry which is preliminary data.</text>
</comment>
<feature type="non-terminal residue" evidence="12">
    <location>
        <position position="1"/>
    </location>
</feature>
<comment type="cofactor">
    <cofactor evidence="10">
        <name>[2Fe-2S] cluster</name>
        <dbReference type="ChEBI" id="CHEBI:190135"/>
    </cofactor>
</comment>
<evidence type="ECO:0000256" key="10">
    <source>
        <dbReference type="ARBA" id="ARBA00034078"/>
    </source>
</evidence>
<dbReference type="InterPro" id="IPR001433">
    <property type="entry name" value="OxRdtase_FAD/NAD-bd"/>
</dbReference>
<evidence type="ECO:0000256" key="7">
    <source>
        <dbReference type="ARBA" id="ARBA00022982"/>
    </source>
</evidence>
<keyword evidence="7" id="KW-0249">Electron transport</keyword>
<accession>X1CKV3</accession>
<name>X1CKV3_9ZZZZ</name>